<reference evidence="1 2" key="1">
    <citation type="submission" date="2024-10" db="EMBL/GenBank/DDBJ databases">
        <title>The Natural Products Discovery Center: Release of the First 8490 Sequenced Strains for Exploring Actinobacteria Biosynthetic Diversity.</title>
        <authorList>
            <person name="Kalkreuter E."/>
            <person name="Kautsar S.A."/>
            <person name="Yang D."/>
            <person name="Bader C.D."/>
            <person name="Teijaro C.N."/>
            <person name="Fluegel L."/>
            <person name="Davis C.M."/>
            <person name="Simpson J.R."/>
            <person name="Lauterbach L."/>
            <person name="Steele A.D."/>
            <person name="Gui C."/>
            <person name="Meng S."/>
            <person name="Li G."/>
            <person name="Viehrig K."/>
            <person name="Ye F."/>
            <person name="Su P."/>
            <person name="Kiefer A.F."/>
            <person name="Nichols A."/>
            <person name="Cepeda A.J."/>
            <person name="Yan W."/>
            <person name="Fan B."/>
            <person name="Jiang Y."/>
            <person name="Adhikari A."/>
            <person name="Zheng C.-J."/>
            <person name="Schuster L."/>
            <person name="Cowan T.M."/>
            <person name="Smanski M.J."/>
            <person name="Chevrette M.G."/>
            <person name="De Carvalho L.P.S."/>
            <person name="Shen B."/>
        </authorList>
    </citation>
    <scope>NUCLEOTIDE SEQUENCE [LARGE SCALE GENOMIC DNA]</scope>
    <source>
        <strain evidence="1 2">NPDC001281</strain>
    </source>
</reference>
<dbReference type="Proteomes" id="UP001602119">
    <property type="component" value="Unassembled WGS sequence"/>
</dbReference>
<evidence type="ECO:0000313" key="2">
    <source>
        <dbReference type="Proteomes" id="UP001602119"/>
    </source>
</evidence>
<organism evidence="1 2">
    <name type="scientific">Microtetraspora fusca</name>
    <dbReference type="NCBI Taxonomy" id="1997"/>
    <lineage>
        <taxon>Bacteria</taxon>
        <taxon>Bacillati</taxon>
        <taxon>Actinomycetota</taxon>
        <taxon>Actinomycetes</taxon>
        <taxon>Streptosporangiales</taxon>
        <taxon>Streptosporangiaceae</taxon>
        <taxon>Microtetraspora</taxon>
    </lineage>
</organism>
<proteinExistence type="predicted"/>
<dbReference type="RefSeq" id="WP_387340048.1">
    <property type="nucleotide sequence ID" value="NZ_JBIAXI010000001.1"/>
</dbReference>
<accession>A0ABW6UWJ0</accession>
<protein>
    <submittedName>
        <fullName evidence="1">Uncharacterized protein</fullName>
    </submittedName>
</protein>
<keyword evidence="2" id="KW-1185">Reference proteome</keyword>
<evidence type="ECO:0000313" key="1">
    <source>
        <dbReference type="EMBL" id="MFF4771417.1"/>
    </source>
</evidence>
<dbReference type="EMBL" id="JBIAXI010000001">
    <property type="protein sequence ID" value="MFF4771417.1"/>
    <property type="molecule type" value="Genomic_DNA"/>
</dbReference>
<gene>
    <name evidence="1" type="ORF">ACFY05_01005</name>
</gene>
<sequence>MVNTPTTPHNPLINLQEVRNQHRYTTTLIDAHPRTRPMLRTTPGAAIITALDSIPALCDEVERLHVLLSLVRLEYADMVAAARATIAADREGEPDSLYYLRDELSARGLLPSGTPGPRSGGGAAW</sequence>
<name>A0ABW6UWJ0_MICFU</name>
<comment type="caution">
    <text evidence="1">The sequence shown here is derived from an EMBL/GenBank/DDBJ whole genome shotgun (WGS) entry which is preliminary data.</text>
</comment>